<keyword evidence="3" id="KW-1185">Reference proteome</keyword>
<dbReference type="InterPro" id="IPR050834">
    <property type="entry name" value="Glycosyltransf_2"/>
</dbReference>
<proteinExistence type="predicted"/>
<dbReference type="SUPFAM" id="SSF53448">
    <property type="entry name" value="Nucleotide-diphospho-sugar transferases"/>
    <property type="match status" value="1"/>
</dbReference>
<protein>
    <submittedName>
        <fullName evidence="2">Glycosyltransferase</fullName>
    </submittedName>
</protein>
<dbReference type="Pfam" id="PF00535">
    <property type="entry name" value="Glycos_transf_2"/>
    <property type="match status" value="1"/>
</dbReference>
<dbReference type="Proteomes" id="UP000015268">
    <property type="component" value="Chromosome"/>
</dbReference>
<dbReference type="PANTHER" id="PTHR43685:SF2">
    <property type="entry name" value="GLYCOSYLTRANSFERASE 2-LIKE DOMAIN-CONTAINING PROTEIN"/>
    <property type="match status" value="1"/>
</dbReference>
<dbReference type="AlphaFoldDB" id="A0AB33AKX0"/>
<gene>
    <name evidence="2" type="ORF">KE3_0786</name>
</gene>
<organism evidence="2 3">
    <name type="scientific">Streptococcus lutetiensis 033</name>
    <dbReference type="NCBI Taxonomy" id="1076934"/>
    <lineage>
        <taxon>Bacteria</taxon>
        <taxon>Bacillati</taxon>
        <taxon>Bacillota</taxon>
        <taxon>Bacilli</taxon>
        <taxon>Lactobacillales</taxon>
        <taxon>Streptococcaceae</taxon>
        <taxon>Streptococcus</taxon>
    </lineage>
</organism>
<dbReference type="KEGG" id="slu:KE3_0786"/>
<feature type="domain" description="Glycosyltransferase 2-like" evidence="1">
    <location>
        <begin position="8"/>
        <end position="179"/>
    </location>
</feature>
<dbReference type="RefSeq" id="WP_020916580.1">
    <property type="nucleotide sequence ID" value="NC_021900.1"/>
</dbReference>
<reference evidence="2 3" key="1">
    <citation type="journal article" date="2013" name="BMC Microbiol.">
        <title>Dynamics of fecal microbial communities in children with diarrhea of unknown etiology and genomic analysis of associated Streptococcus lutetiensis.</title>
        <authorList>
            <person name="Jin D."/>
            <person name="Chen C."/>
            <person name="Li L."/>
            <person name="Lu S."/>
            <person name="Li Z."/>
            <person name="Zhou Z."/>
            <person name="Jing H."/>
            <person name="Xu Y."/>
            <person name="Du P."/>
            <person name="Wang H."/>
            <person name="Xiong Y."/>
            <person name="Zheng H."/>
            <person name="Bai X."/>
            <person name="Sun H."/>
            <person name="Wang L."/>
            <person name="Ye C."/>
            <person name="Gottschalk M."/>
            <person name="Xu J."/>
        </authorList>
    </citation>
    <scope>NUCLEOTIDE SEQUENCE [LARGE SCALE GENOMIC DNA]</scope>
    <source>
        <strain evidence="2 3">033</strain>
    </source>
</reference>
<evidence type="ECO:0000313" key="3">
    <source>
        <dbReference type="Proteomes" id="UP000015268"/>
    </source>
</evidence>
<dbReference type="EMBL" id="CP003025">
    <property type="protein sequence ID" value="AGS05292.1"/>
    <property type="molecule type" value="Genomic_DNA"/>
</dbReference>
<evidence type="ECO:0000259" key="1">
    <source>
        <dbReference type="Pfam" id="PF00535"/>
    </source>
</evidence>
<dbReference type="Gene3D" id="3.90.550.10">
    <property type="entry name" value="Spore Coat Polysaccharide Biosynthesis Protein SpsA, Chain A"/>
    <property type="match status" value="1"/>
</dbReference>
<dbReference type="InterPro" id="IPR001173">
    <property type="entry name" value="Glyco_trans_2-like"/>
</dbReference>
<evidence type="ECO:0000313" key="2">
    <source>
        <dbReference type="EMBL" id="AGS05292.1"/>
    </source>
</evidence>
<name>A0AB33AKX0_9STRE</name>
<accession>A0AB33AKX0</accession>
<sequence length="321" mass="37761">MSYTIAAVIVTYNRKELLLKNILSCQEQKRLLDKIIIIDNHSTDGTRDYIFKEIDKSYYDKIDYVFLDENVGGSGGFSFGVKYAYEKGYDFIWLMDDDGRPWDENTLQNLELYIKNNHLYNNPVMINSLVQCDEENLTFGEFQDDEIIYHKNQIKYDELKGHCSLFNGTLISKELVKKIGIPRDDYFIKGDEKEYFARTLKNGIFTTTVVNSLYYHPSPIKWDESITIFGKTIFNNIEPGWKEYYNMRNVCLNNKLYQKNSSVVNFKNYIKRCLKILVYGENKAYLLRMVTIAYNHSKKGYTGKYFLPNGQVNPDWVHQTI</sequence>
<dbReference type="PANTHER" id="PTHR43685">
    <property type="entry name" value="GLYCOSYLTRANSFERASE"/>
    <property type="match status" value="1"/>
</dbReference>
<dbReference type="InterPro" id="IPR029044">
    <property type="entry name" value="Nucleotide-diphossugar_trans"/>
</dbReference>